<keyword evidence="2" id="KW-1015">Disulfide bond</keyword>
<comment type="similarity">
    <text evidence="1">Belongs to the TRIAP1/MDM35 family.</text>
</comment>
<dbReference type="InterPro" id="IPR007918">
    <property type="entry name" value="MDM35_apoptosis"/>
</dbReference>
<dbReference type="OrthoDB" id="19091at2759"/>
<dbReference type="PANTHER" id="PTHR46403:SF1">
    <property type="entry name" value="TP53-REGULATED INHIBITOR OF APOPTOSIS 1"/>
    <property type="match status" value="1"/>
</dbReference>
<gene>
    <name evidence="4" type="ORF">K431DRAFT_158434</name>
</gene>
<accession>A0A9P4PYN0</accession>
<evidence type="ECO:0000256" key="3">
    <source>
        <dbReference type="SAM" id="MobiDB-lite"/>
    </source>
</evidence>
<comment type="caution">
    <text evidence="4">The sequence shown here is derived from an EMBL/GenBank/DDBJ whole genome shotgun (WGS) entry which is preliminary data.</text>
</comment>
<sequence>MSSSLSEECNQAKERYDSCFLKWYSEKFLRGTATTDECDPLFKEYRVCLGKALKDRGIDKMIEEARADHKEQDIEYMKPSGSVTRSEIQNLRLRSNRYARQTWQITPLRIPYSRTHGDSSSSPTTSRCLLGESTG</sequence>
<proteinExistence type="inferred from homology"/>
<evidence type="ECO:0000313" key="5">
    <source>
        <dbReference type="Proteomes" id="UP000799441"/>
    </source>
</evidence>
<dbReference type="Pfam" id="PF05254">
    <property type="entry name" value="UPF0203"/>
    <property type="match status" value="1"/>
</dbReference>
<evidence type="ECO:0000256" key="2">
    <source>
        <dbReference type="ARBA" id="ARBA00023157"/>
    </source>
</evidence>
<keyword evidence="5" id="KW-1185">Reference proteome</keyword>
<dbReference type="GO" id="GO:0005758">
    <property type="term" value="C:mitochondrial intermembrane space"/>
    <property type="evidence" value="ECO:0007669"/>
    <property type="project" value="TreeGrafter"/>
</dbReference>
<dbReference type="GO" id="GO:0045332">
    <property type="term" value="P:phospholipid translocation"/>
    <property type="evidence" value="ECO:0007669"/>
    <property type="project" value="TreeGrafter"/>
</dbReference>
<evidence type="ECO:0000256" key="1">
    <source>
        <dbReference type="ARBA" id="ARBA00006196"/>
    </source>
</evidence>
<feature type="compositionally biased region" description="Polar residues" evidence="3">
    <location>
        <begin position="118"/>
        <end position="135"/>
    </location>
</feature>
<organism evidence="4 5">
    <name type="scientific">Polychaeton citri CBS 116435</name>
    <dbReference type="NCBI Taxonomy" id="1314669"/>
    <lineage>
        <taxon>Eukaryota</taxon>
        <taxon>Fungi</taxon>
        <taxon>Dikarya</taxon>
        <taxon>Ascomycota</taxon>
        <taxon>Pezizomycotina</taxon>
        <taxon>Dothideomycetes</taxon>
        <taxon>Dothideomycetidae</taxon>
        <taxon>Capnodiales</taxon>
        <taxon>Capnodiaceae</taxon>
        <taxon>Polychaeton</taxon>
    </lineage>
</organism>
<dbReference type="AlphaFoldDB" id="A0A9P4PYN0"/>
<protein>
    <submittedName>
        <fullName evidence="4">UPF0203-domain-containing protein</fullName>
    </submittedName>
</protein>
<dbReference type="PANTHER" id="PTHR46403">
    <property type="entry name" value="TP53-REGULATED INHIBITOR OF APOPTOSIS 1"/>
    <property type="match status" value="1"/>
</dbReference>
<reference evidence="4" key="1">
    <citation type="journal article" date="2020" name="Stud. Mycol.">
        <title>101 Dothideomycetes genomes: a test case for predicting lifestyles and emergence of pathogens.</title>
        <authorList>
            <person name="Haridas S."/>
            <person name="Albert R."/>
            <person name="Binder M."/>
            <person name="Bloem J."/>
            <person name="Labutti K."/>
            <person name="Salamov A."/>
            <person name="Andreopoulos B."/>
            <person name="Baker S."/>
            <person name="Barry K."/>
            <person name="Bills G."/>
            <person name="Bluhm B."/>
            <person name="Cannon C."/>
            <person name="Castanera R."/>
            <person name="Culley D."/>
            <person name="Daum C."/>
            <person name="Ezra D."/>
            <person name="Gonzalez J."/>
            <person name="Henrissat B."/>
            <person name="Kuo A."/>
            <person name="Liang C."/>
            <person name="Lipzen A."/>
            <person name="Lutzoni F."/>
            <person name="Magnuson J."/>
            <person name="Mondo S."/>
            <person name="Nolan M."/>
            <person name="Ohm R."/>
            <person name="Pangilinan J."/>
            <person name="Park H.-J."/>
            <person name="Ramirez L."/>
            <person name="Alfaro M."/>
            <person name="Sun H."/>
            <person name="Tritt A."/>
            <person name="Yoshinaga Y."/>
            <person name="Zwiers L.-H."/>
            <person name="Turgeon B."/>
            <person name="Goodwin S."/>
            <person name="Spatafora J."/>
            <person name="Crous P."/>
            <person name="Grigoriev I."/>
        </authorList>
    </citation>
    <scope>NUCLEOTIDE SEQUENCE</scope>
    <source>
        <strain evidence="4">CBS 116435</strain>
    </source>
</reference>
<dbReference type="EMBL" id="MU003845">
    <property type="protein sequence ID" value="KAF2717377.1"/>
    <property type="molecule type" value="Genomic_DNA"/>
</dbReference>
<evidence type="ECO:0000313" key="4">
    <source>
        <dbReference type="EMBL" id="KAF2717377.1"/>
    </source>
</evidence>
<dbReference type="PROSITE" id="PS51808">
    <property type="entry name" value="CHCH"/>
    <property type="match status" value="1"/>
</dbReference>
<dbReference type="Proteomes" id="UP000799441">
    <property type="component" value="Unassembled WGS sequence"/>
</dbReference>
<dbReference type="GO" id="GO:0005829">
    <property type="term" value="C:cytosol"/>
    <property type="evidence" value="ECO:0007669"/>
    <property type="project" value="TreeGrafter"/>
</dbReference>
<feature type="region of interest" description="Disordered" evidence="3">
    <location>
        <begin position="112"/>
        <end position="135"/>
    </location>
</feature>
<dbReference type="GO" id="GO:1990050">
    <property type="term" value="F:phosphatidic acid transfer activity"/>
    <property type="evidence" value="ECO:0007669"/>
    <property type="project" value="TreeGrafter"/>
</dbReference>
<dbReference type="GO" id="GO:0005634">
    <property type="term" value="C:nucleus"/>
    <property type="evidence" value="ECO:0007669"/>
    <property type="project" value="TreeGrafter"/>
</dbReference>
<name>A0A9P4PYN0_9PEZI</name>